<gene>
    <name evidence="2" type="ORF">HGP29_04820</name>
</gene>
<dbReference type="Gene3D" id="2.60.40.10">
    <property type="entry name" value="Immunoglobulins"/>
    <property type="match status" value="1"/>
</dbReference>
<dbReference type="InterPro" id="IPR013783">
    <property type="entry name" value="Ig-like_fold"/>
</dbReference>
<accession>A0A7X8XUR7</accession>
<dbReference type="AlphaFoldDB" id="A0A7X8XUR7"/>
<dbReference type="Proteomes" id="UP000585050">
    <property type="component" value="Unassembled WGS sequence"/>
</dbReference>
<evidence type="ECO:0000313" key="2">
    <source>
        <dbReference type="EMBL" id="NLR90514.1"/>
    </source>
</evidence>
<evidence type="ECO:0000313" key="3">
    <source>
        <dbReference type="Proteomes" id="UP000585050"/>
    </source>
</evidence>
<feature type="domain" description="Type 9 secretion system plug protein N-terminal" evidence="1">
    <location>
        <begin position="52"/>
        <end position="178"/>
    </location>
</feature>
<evidence type="ECO:0000259" key="1">
    <source>
        <dbReference type="Pfam" id="PF17116"/>
    </source>
</evidence>
<sequence>MTRKNIFIPFTIILLLLSITGYGQANKWELVTLDSYKNKNIKYADFTYDPNVRTVQLYAVGGDQLNKQLNLPFVFLNKRTPLVLEFDVFGDDADYYEAEIVHCNRDWTPSELQPIEFMRDYNSFKLNEFDFSMSTKVPYVHFIFQLPQVKMSGNYVLKVYKEGNKNDLIITRRFLVAETTAAIVGEVVDRNGSERRYKQQIDFKVNYGDLTVVNAMRDFSVAILQNGRWDNSIENLKPRFIRGHEHILDYSYGNGENTFWGLNEFRVFETSSLNGGGATVSSVDVMKNFNKVRLHEDLIRNGKAFNQQRVDYNGNYLIYASGKRDHWLEADYMEVIFSLKAETPFPGDVYVYGGFSEWQLNEEYKMVYDDKARKYFGSALLKQGRYDYMYTVLDTKNRERDNIAAEGSFNLTRNIYDIIVYYRGPGDRGDRIVAYKKLNTKR</sequence>
<comment type="caution">
    <text evidence="2">The sequence shown here is derived from an EMBL/GenBank/DDBJ whole genome shotgun (WGS) entry which is preliminary data.</text>
</comment>
<name>A0A7X8XUR7_9BACT</name>
<dbReference type="EMBL" id="JABAIL010000002">
    <property type="protein sequence ID" value="NLR90514.1"/>
    <property type="molecule type" value="Genomic_DNA"/>
</dbReference>
<keyword evidence="3" id="KW-1185">Reference proteome</keyword>
<organism evidence="2 3">
    <name type="scientific">Flammeovirga agarivorans</name>
    <dbReference type="NCBI Taxonomy" id="2726742"/>
    <lineage>
        <taxon>Bacteria</taxon>
        <taxon>Pseudomonadati</taxon>
        <taxon>Bacteroidota</taxon>
        <taxon>Cytophagia</taxon>
        <taxon>Cytophagales</taxon>
        <taxon>Flammeovirgaceae</taxon>
        <taxon>Flammeovirga</taxon>
    </lineage>
</organism>
<reference evidence="2 3" key="1">
    <citation type="submission" date="2020-04" db="EMBL/GenBank/DDBJ databases">
        <title>Flammeovirga sp. SR4, a novel species isolated from seawater.</title>
        <authorList>
            <person name="Wang X."/>
        </authorList>
    </citation>
    <scope>NUCLEOTIDE SEQUENCE [LARGE SCALE GENOMIC DNA]</scope>
    <source>
        <strain evidence="2 3">SR4</strain>
    </source>
</reference>
<protein>
    <submittedName>
        <fullName evidence="2">DUF5103 domain-containing protein</fullName>
    </submittedName>
</protein>
<dbReference type="RefSeq" id="WP_168881241.1">
    <property type="nucleotide sequence ID" value="NZ_JABAIL010000002.1"/>
</dbReference>
<dbReference type="InterPro" id="IPR031345">
    <property type="entry name" value="T9SS_Plug_N"/>
</dbReference>
<proteinExistence type="predicted"/>
<dbReference type="Pfam" id="PF17116">
    <property type="entry name" value="T9SS_plug_1st"/>
    <property type="match status" value="1"/>
</dbReference>